<dbReference type="Proteomes" id="UP000327085">
    <property type="component" value="Chromosome 3"/>
</dbReference>
<dbReference type="GO" id="GO:0010112">
    <property type="term" value="P:regulation of systemic acquired resistance"/>
    <property type="evidence" value="ECO:0007669"/>
    <property type="project" value="InterPro"/>
</dbReference>
<keyword evidence="3" id="KW-0539">Nucleus</keyword>
<feature type="compositionally biased region" description="Basic and acidic residues" evidence="4">
    <location>
        <begin position="1"/>
        <end position="11"/>
    </location>
</feature>
<evidence type="ECO:0000256" key="3">
    <source>
        <dbReference type="ARBA" id="ARBA00023242"/>
    </source>
</evidence>
<dbReference type="EMBL" id="CABIKO010000050">
    <property type="protein sequence ID" value="VVA21136.1"/>
    <property type="molecule type" value="Genomic_DNA"/>
</dbReference>
<feature type="region of interest" description="Disordered" evidence="4">
    <location>
        <begin position="52"/>
        <end position="163"/>
    </location>
</feature>
<dbReference type="InParanoid" id="A0A5E4F063"/>
<dbReference type="GO" id="GO:0005634">
    <property type="term" value="C:nucleus"/>
    <property type="evidence" value="ECO:0007669"/>
    <property type="project" value="UniProtKB-SubCell"/>
</dbReference>
<dbReference type="OMA" id="WEDFTNE"/>
<dbReference type="Gramene" id="VVA21136">
    <property type="protein sequence ID" value="VVA21136"/>
    <property type="gene ID" value="Prudul26B030039"/>
</dbReference>
<evidence type="ECO:0000256" key="4">
    <source>
        <dbReference type="SAM" id="MobiDB-lite"/>
    </source>
</evidence>
<accession>A0A5E4F063</accession>
<sequence>MEDEKIDDHVDTSSCKHPVDHQEEEEEEESEEMKMEKFYSLIRNYHDARNRLRSRKLPFACNEDEEDDDDDNNNNISIKDKKRRKATMGDDDREEPSAAGGGGGGWVPSFELEDFGTEFKLLFPLPPPLPSPPPPPPPPPPSNTSNLETQDNGLGSLDLKLAL</sequence>
<dbReference type="PANTHER" id="PTHR33669:SF1">
    <property type="entry name" value="PROTEIN NIM1-INTERACTING 1"/>
    <property type="match status" value="1"/>
</dbReference>
<protein>
    <submittedName>
        <fullName evidence="5">PREDICTED: uncharacterized protein</fullName>
    </submittedName>
</protein>
<feature type="compositionally biased region" description="Polar residues" evidence="4">
    <location>
        <begin position="143"/>
        <end position="153"/>
    </location>
</feature>
<evidence type="ECO:0000256" key="1">
    <source>
        <dbReference type="ARBA" id="ARBA00004123"/>
    </source>
</evidence>
<feature type="compositionally biased region" description="Acidic residues" evidence="4">
    <location>
        <begin position="22"/>
        <end position="31"/>
    </location>
</feature>
<dbReference type="Pfam" id="PF15699">
    <property type="entry name" value="NPR1_interact"/>
    <property type="match status" value="1"/>
</dbReference>
<evidence type="ECO:0000256" key="2">
    <source>
        <dbReference type="ARBA" id="ARBA00009937"/>
    </source>
</evidence>
<organism evidence="5 6">
    <name type="scientific">Prunus dulcis</name>
    <name type="common">Almond</name>
    <name type="synonym">Amygdalus dulcis</name>
    <dbReference type="NCBI Taxonomy" id="3755"/>
    <lineage>
        <taxon>Eukaryota</taxon>
        <taxon>Viridiplantae</taxon>
        <taxon>Streptophyta</taxon>
        <taxon>Embryophyta</taxon>
        <taxon>Tracheophyta</taxon>
        <taxon>Spermatophyta</taxon>
        <taxon>Magnoliopsida</taxon>
        <taxon>eudicotyledons</taxon>
        <taxon>Gunneridae</taxon>
        <taxon>Pentapetalae</taxon>
        <taxon>rosids</taxon>
        <taxon>fabids</taxon>
        <taxon>Rosales</taxon>
        <taxon>Rosaceae</taxon>
        <taxon>Amygdaloideae</taxon>
        <taxon>Amygdaleae</taxon>
        <taxon>Prunus</taxon>
    </lineage>
</organism>
<name>A0A5E4F063_PRUDU</name>
<evidence type="ECO:0000313" key="5">
    <source>
        <dbReference type="EMBL" id="VVA21136.1"/>
    </source>
</evidence>
<dbReference type="PANTHER" id="PTHR33669">
    <property type="entry name" value="PROTEIN NEGATIVE REGULATOR OF RESISTANCE"/>
    <property type="match status" value="1"/>
</dbReference>
<reference evidence="6" key="1">
    <citation type="journal article" date="2020" name="Plant J.">
        <title>Transposons played a major role in the diversification between the closely related almond and peach genomes: results from the almond genome sequence.</title>
        <authorList>
            <person name="Alioto T."/>
            <person name="Alexiou K.G."/>
            <person name="Bardil A."/>
            <person name="Barteri F."/>
            <person name="Castanera R."/>
            <person name="Cruz F."/>
            <person name="Dhingra A."/>
            <person name="Duval H."/>
            <person name="Fernandez I Marti A."/>
            <person name="Frias L."/>
            <person name="Galan B."/>
            <person name="Garcia J.L."/>
            <person name="Howad W."/>
            <person name="Gomez-Garrido J."/>
            <person name="Gut M."/>
            <person name="Julca I."/>
            <person name="Morata J."/>
            <person name="Puigdomenech P."/>
            <person name="Ribeca P."/>
            <person name="Rubio Cabetas M.J."/>
            <person name="Vlasova A."/>
            <person name="Wirthensohn M."/>
            <person name="Garcia-Mas J."/>
            <person name="Gabaldon T."/>
            <person name="Casacuberta J.M."/>
            <person name="Arus P."/>
        </authorList>
    </citation>
    <scope>NUCLEOTIDE SEQUENCE [LARGE SCALE GENOMIC DNA]</scope>
    <source>
        <strain evidence="6">cv. Texas</strain>
    </source>
</reference>
<evidence type="ECO:0000313" key="6">
    <source>
        <dbReference type="Proteomes" id="UP000327085"/>
    </source>
</evidence>
<feature type="compositionally biased region" description="Pro residues" evidence="4">
    <location>
        <begin position="124"/>
        <end position="142"/>
    </location>
</feature>
<dbReference type="AlphaFoldDB" id="A0A5E4F063"/>
<proteinExistence type="inferred from homology"/>
<gene>
    <name evidence="5" type="ORF">ALMOND_2B030039</name>
</gene>
<feature type="region of interest" description="Disordered" evidence="4">
    <location>
        <begin position="1"/>
        <end position="34"/>
    </location>
</feature>
<comment type="subcellular location">
    <subcellularLocation>
        <location evidence="1">Nucleus</location>
    </subcellularLocation>
</comment>
<dbReference type="InterPro" id="IPR031425">
    <property type="entry name" value="NPR1/NH1-interacting"/>
</dbReference>
<feature type="compositionally biased region" description="Acidic residues" evidence="4">
    <location>
        <begin position="62"/>
        <end position="72"/>
    </location>
</feature>
<comment type="similarity">
    <text evidence="2">Belongs to the NPR1-interactor family.</text>
</comment>